<name>A0A2N3N5Z7_9PEZI</name>
<evidence type="ECO:0000313" key="3">
    <source>
        <dbReference type="Proteomes" id="UP000233524"/>
    </source>
</evidence>
<proteinExistence type="predicted"/>
<dbReference type="EMBL" id="NLAX01000701">
    <property type="protein sequence ID" value="PKS07855.1"/>
    <property type="molecule type" value="Genomic_DNA"/>
</dbReference>
<organism evidence="2 3">
    <name type="scientific">Lomentospora prolificans</name>
    <dbReference type="NCBI Taxonomy" id="41688"/>
    <lineage>
        <taxon>Eukaryota</taxon>
        <taxon>Fungi</taxon>
        <taxon>Dikarya</taxon>
        <taxon>Ascomycota</taxon>
        <taxon>Pezizomycotina</taxon>
        <taxon>Sordariomycetes</taxon>
        <taxon>Hypocreomycetidae</taxon>
        <taxon>Microascales</taxon>
        <taxon>Microascaceae</taxon>
        <taxon>Lomentospora</taxon>
    </lineage>
</organism>
<dbReference type="InParanoid" id="A0A2N3N5Z7"/>
<feature type="compositionally biased region" description="Basic residues" evidence="1">
    <location>
        <begin position="106"/>
        <end position="115"/>
    </location>
</feature>
<reference evidence="2 3" key="1">
    <citation type="journal article" date="2017" name="G3 (Bethesda)">
        <title>First Draft Genome Sequence of the Pathogenic Fungus Lomentospora prolificans (Formerly Scedosporium prolificans).</title>
        <authorList>
            <person name="Luo R."/>
            <person name="Zimin A."/>
            <person name="Workman R."/>
            <person name="Fan Y."/>
            <person name="Pertea G."/>
            <person name="Grossman N."/>
            <person name="Wear M.P."/>
            <person name="Jia B."/>
            <person name="Miller H."/>
            <person name="Casadevall A."/>
            <person name="Timp W."/>
            <person name="Zhang S.X."/>
            <person name="Salzberg S.L."/>
        </authorList>
    </citation>
    <scope>NUCLEOTIDE SEQUENCE [LARGE SCALE GENOMIC DNA]</scope>
    <source>
        <strain evidence="2 3">JHH-5317</strain>
    </source>
</reference>
<dbReference type="AlphaFoldDB" id="A0A2N3N5Z7"/>
<accession>A0A2N3N5Z7</accession>
<sequence>MSYYSDDEDIDIRVERRRSPPVHYVDVPAYQQRRPRHYYPTDHSPAYLEPERTTIIATRSASRERSRERISSPPAAHGVPVVINNRIYNEYSSDDEESHNRLQLARPRRRSRSRSHSQSGLMTREEFEMERARRELQSLKLAKEFEERERRATKELQEEADLRRAKEELDEIKRRQAQADEEARIKKELELRRLKDEEREAEEQKRREKAAEEAVEHYKKKELERIQREKEEHALREREYQHRLQEQLLQSGLDEQQIAAILRKERVPEQKPEKAKPKYTRMARKHLSLETLRTFDVDYFLDEDDANYVVIKRWVPEWEQDALWKHTKLVREKRSKLILSVDDKKKHHHHRDTEFEWVRKKSSDRKRSKSPALLMYLAGARPA</sequence>
<protein>
    <submittedName>
        <fullName evidence="2">Uncharacterized protein</fullName>
    </submittedName>
</protein>
<feature type="region of interest" description="Disordered" evidence="1">
    <location>
        <begin position="92"/>
        <end position="129"/>
    </location>
</feature>
<evidence type="ECO:0000256" key="1">
    <source>
        <dbReference type="SAM" id="MobiDB-lite"/>
    </source>
</evidence>
<comment type="caution">
    <text evidence="2">The sequence shown here is derived from an EMBL/GenBank/DDBJ whole genome shotgun (WGS) entry which is preliminary data.</text>
</comment>
<feature type="region of interest" description="Disordered" evidence="1">
    <location>
        <begin position="27"/>
        <end position="46"/>
    </location>
</feature>
<dbReference type="OrthoDB" id="5242628at2759"/>
<keyword evidence="3" id="KW-1185">Reference proteome</keyword>
<gene>
    <name evidence="2" type="ORF">jhhlp_006463</name>
</gene>
<dbReference type="VEuPathDB" id="FungiDB:jhhlp_006463"/>
<evidence type="ECO:0000313" key="2">
    <source>
        <dbReference type="EMBL" id="PKS07855.1"/>
    </source>
</evidence>
<dbReference type="STRING" id="41688.A0A2N3N5Z7"/>
<dbReference type="Proteomes" id="UP000233524">
    <property type="component" value="Unassembled WGS sequence"/>
</dbReference>